<reference evidence="1 2" key="2">
    <citation type="journal article" date="2022" name="Mol. Ecol. Resour.">
        <title>The genomes of chicory, endive, great burdock and yacon provide insights into Asteraceae paleo-polyploidization history and plant inulin production.</title>
        <authorList>
            <person name="Fan W."/>
            <person name="Wang S."/>
            <person name="Wang H."/>
            <person name="Wang A."/>
            <person name="Jiang F."/>
            <person name="Liu H."/>
            <person name="Zhao H."/>
            <person name="Xu D."/>
            <person name="Zhang Y."/>
        </authorList>
    </citation>
    <scope>NUCLEOTIDE SEQUENCE [LARGE SCALE GENOMIC DNA]</scope>
    <source>
        <strain evidence="2">cv. Niubang</strain>
    </source>
</reference>
<organism evidence="1 2">
    <name type="scientific">Arctium lappa</name>
    <name type="common">Greater burdock</name>
    <name type="synonym">Lappa major</name>
    <dbReference type="NCBI Taxonomy" id="4217"/>
    <lineage>
        <taxon>Eukaryota</taxon>
        <taxon>Viridiplantae</taxon>
        <taxon>Streptophyta</taxon>
        <taxon>Embryophyta</taxon>
        <taxon>Tracheophyta</taxon>
        <taxon>Spermatophyta</taxon>
        <taxon>Magnoliopsida</taxon>
        <taxon>eudicotyledons</taxon>
        <taxon>Gunneridae</taxon>
        <taxon>Pentapetalae</taxon>
        <taxon>asterids</taxon>
        <taxon>campanulids</taxon>
        <taxon>Asterales</taxon>
        <taxon>Asteraceae</taxon>
        <taxon>Carduoideae</taxon>
        <taxon>Cardueae</taxon>
        <taxon>Arctiinae</taxon>
        <taxon>Arctium</taxon>
    </lineage>
</organism>
<dbReference type="EMBL" id="CM042055">
    <property type="protein sequence ID" value="KAI3702253.1"/>
    <property type="molecule type" value="Genomic_DNA"/>
</dbReference>
<sequence length="160" mass="17259">MEEKTCELFGSGQEHEAQQQVGGGEVDERIYGEDLTVRDIIGGSTTVYGDGGLPGFETATQFLGRLDVLESCDRHVIERTAEKTKKANETFVDCNRRDGNGVTPIVKGVGHALFGNIVEAAEVTPMVKDSNISGKSFMLSKDSVPALSFLLGTKENIKYG</sequence>
<keyword evidence="2" id="KW-1185">Reference proteome</keyword>
<reference evidence="2" key="1">
    <citation type="journal article" date="2022" name="Mol. Ecol. Resour.">
        <title>The genomes of chicory, endive, great burdock and yacon provide insights into Asteraceae palaeo-polyploidization history and plant inulin production.</title>
        <authorList>
            <person name="Fan W."/>
            <person name="Wang S."/>
            <person name="Wang H."/>
            <person name="Wang A."/>
            <person name="Jiang F."/>
            <person name="Liu H."/>
            <person name="Zhao H."/>
            <person name="Xu D."/>
            <person name="Zhang Y."/>
        </authorList>
    </citation>
    <scope>NUCLEOTIDE SEQUENCE [LARGE SCALE GENOMIC DNA]</scope>
    <source>
        <strain evidence="2">cv. Niubang</strain>
    </source>
</reference>
<proteinExistence type="predicted"/>
<evidence type="ECO:0000313" key="1">
    <source>
        <dbReference type="EMBL" id="KAI3702253.1"/>
    </source>
</evidence>
<comment type="caution">
    <text evidence="1">The sequence shown here is derived from an EMBL/GenBank/DDBJ whole genome shotgun (WGS) entry which is preliminary data.</text>
</comment>
<protein>
    <submittedName>
        <fullName evidence="1">Uncharacterized protein</fullName>
    </submittedName>
</protein>
<gene>
    <name evidence="1" type="ORF">L6452_27984</name>
</gene>
<name>A0ACB8ZX87_ARCLA</name>
<dbReference type="Proteomes" id="UP001055879">
    <property type="component" value="Linkage Group LG09"/>
</dbReference>
<evidence type="ECO:0000313" key="2">
    <source>
        <dbReference type="Proteomes" id="UP001055879"/>
    </source>
</evidence>
<accession>A0ACB8ZX87</accession>